<dbReference type="InterPro" id="IPR003115">
    <property type="entry name" value="ParB_N"/>
</dbReference>
<dbReference type="AlphaFoldDB" id="A0A1H9WJ55"/>
<dbReference type="GO" id="GO:0009295">
    <property type="term" value="C:nucleoid"/>
    <property type="evidence" value="ECO:0007669"/>
    <property type="project" value="UniProtKB-SubCell"/>
</dbReference>
<dbReference type="EMBL" id="FOGV01000036">
    <property type="protein sequence ID" value="SES33707.1"/>
    <property type="molecule type" value="Genomic_DNA"/>
</dbReference>
<dbReference type="OrthoDB" id="9802051at2"/>
<sequence>MARGLGKGIGAFFPESEQEEDNVQEVRIADLRPNPYQPRKDFNDGAIDELKSSIEQHGILQPLIVRQSSIKGYEIVVGERRYRAAKEAGLKTVPAVVKDLTEDEMMEMALVENLQRENLTALEEAKAYQKLMEHLQVTQDELAKRLGKSRPHIANHLRLLQAPHLVQEYLAEGKISSGHARALLGLKNENQLTAVLQKIIKEHMNVRQLEAWIQQANENVSRETRKKPALPPYLKERESDLKSYFGTNVAIKKGQKKGKIEIDFFSEEDLERIMQLMQKEEDEV</sequence>
<dbReference type="Pfam" id="PF17762">
    <property type="entry name" value="HTH_ParB"/>
    <property type="match status" value="1"/>
</dbReference>
<dbReference type="InterPro" id="IPR057240">
    <property type="entry name" value="ParB_dimer_C"/>
</dbReference>
<dbReference type="RefSeq" id="WP_093074868.1">
    <property type="nucleotide sequence ID" value="NZ_FOGV01000036.1"/>
</dbReference>
<keyword evidence="9" id="KW-1185">Reference proteome</keyword>
<dbReference type="InterPro" id="IPR004437">
    <property type="entry name" value="ParB/RepB/Spo0J"/>
</dbReference>
<dbReference type="STRING" id="1464123.SAMN05444126_1367"/>
<comment type="subcellular location">
    <subcellularLocation>
        <location evidence="1">Cytoplasm</location>
        <location evidence="1">Nucleoid</location>
    </subcellularLocation>
</comment>
<dbReference type="InterPro" id="IPR050336">
    <property type="entry name" value="Chromosome_partition/occlusion"/>
</dbReference>
<dbReference type="NCBIfam" id="TIGR00180">
    <property type="entry name" value="parB_part"/>
    <property type="match status" value="1"/>
</dbReference>
<proteinExistence type="inferred from homology"/>
<keyword evidence="3" id="KW-0963">Cytoplasm</keyword>
<dbReference type="PANTHER" id="PTHR33375:SF1">
    <property type="entry name" value="CHROMOSOME-PARTITIONING PROTEIN PARB-RELATED"/>
    <property type="match status" value="1"/>
</dbReference>
<name>A0A1H9WJ55_9BACI</name>
<comment type="caution">
    <text evidence="8">The sequence shown here is derived from an EMBL/GenBank/DDBJ whole genome shotgun (WGS) entry which is preliminary data.</text>
</comment>
<reference evidence="9" key="1">
    <citation type="submission" date="2016-10" db="EMBL/GenBank/DDBJ databases">
        <authorList>
            <person name="de Groot N.N."/>
        </authorList>
    </citation>
    <scope>NUCLEOTIDE SEQUENCE [LARGE SCALE GENOMIC DNA]</scope>
    <source>
        <strain evidence="9">10nlg</strain>
    </source>
</reference>
<evidence type="ECO:0000256" key="4">
    <source>
        <dbReference type="ARBA" id="ARBA00022829"/>
    </source>
</evidence>
<protein>
    <submittedName>
        <fullName evidence="8">Chromosome partitioning protein, ParB family</fullName>
    </submittedName>
</protein>
<dbReference type="GO" id="GO:0007059">
    <property type="term" value="P:chromosome segregation"/>
    <property type="evidence" value="ECO:0007669"/>
    <property type="project" value="UniProtKB-KW"/>
</dbReference>
<dbReference type="InterPro" id="IPR036086">
    <property type="entry name" value="ParB/Sulfiredoxin_sf"/>
</dbReference>
<evidence type="ECO:0000313" key="9">
    <source>
        <dbReference type="Proteomes" id="UP000199318"/>
    </source>
</evidence>
<dbReference type="SMART" id="SM00470">
    <property type="entry name" value="ParB"/>
    <property type="match status" value="1"/>
</dbReference>
<accession>A0A1H9WJ55</accession>
<feature type="region of interest" description="Disordered" evidence="6">
    <location>
        <begin position="1"/>
        <end position="23"/>
    </location>
</feature>
<dbReference type="PANTHER" id="PTHR33375">
    <property type="entry name" value="CHROMOSOME-PARTITIONING PROTEIN PARB-RELATED"/>
    <property type="match status" value="1"/>
</dbReference>
<dbReference type="Proteomes" id="UP000199318">
    <property type="component" value="Unassembled WGS sequence"/>
</dbReference>
<dbReference type="Pfam" id="PF02195">
    <property type="entry name" value="ParB_N"/>
    <property type="match status" value="1"/>
</dbReference>
<dbReference type="GO" id="GO:0003677">
    <property type="term" value="F:DNA binding"/>
    <property type="evidence" value="ECO:0007669"/>
    <property type="project" value="UniProtKB-KW"/>
</dbReference>
<organism evidence="8 9">
    <name type="scientific">Salisediminibacterium halotolerans</name>
    <dbReference type="NCBI Taxonomy" id="517425"/>
    <lineage>
        <taxon>Bacteria</taxon>
        <taxon>Bacillati</taxon>
        <taxon>Bacillota</taxon>
        <taxon>Bacilli</taxon>
        <taxon>Bacillales</taxon>
        <taxon>Bacillaceae</taxon>
        <taxon>Salisediminibacterium</taxon>
    </lineage>
</organism>
<keyword evidence="4" id="KW-0159">Chromosome partition</keyword>
<dbReference type="InterPro" id="IPR041468">
    <property type="entry name" value="HTH_ParB/Spo0J"/>
</dbReference>
<gene>
    <name evidence="8" type="ORF">SAMN05444126_1367</name>
</gene>
<dbReference type="GO" id="GO:0045881">
    <property type="term" value="P:positive regulation of sporulation resulting in formation of a cellular spore"/>
    <property type="evidence" value="ECO:0007669"/>
    <property type="project" value="TreeGrafter"/>
</dbReference>
<dbReference type="CDD" id="cd16393">
    <property type="entry name" value="SPO0J_N"/>
    <property type="match status" value="1"/>
</dbReference>
<dbReference type="GO" id="GO:0005694">
    <property type="term" value="C:chromosome"/>
    <property type="evidence" value="ECO:0007669"/>
    <property type="project" value="TreeGrafter"/>
</dbReference>
<evidence type="ECO:0000256" key="1">
    <source>
        <dbReference type="ARBA" id="ARBA00004453"/>
    </source>
</evidence>
<comment type="similarity">
    <text evidence="2">Belongs to the ParB family.</text>
</comment>
<dbReference type="SUPFAM" id="SSF110849">
    <property type="entry name" value="ParB/Sulfiredoxin"/>
    <property type="match status" value="1"/>
</dbReference>
<evidence type="ECO:0000259" key="7">
    <source>
        <dbReference type="SMART" id="SM00470"/>
    </source>
</evidence>
<evidence type="ECO:0000313" key="8">
    <source>
        <dbReference type="EMBL" id="SES33707.1"/>
    </source>
</evidence>
<dbReference type="FunFam" id="1.10.10.2830:FF:000001">
    <property type="entry name" value="Chromosome partitioning protein ParB"/>
    <property type="match status" value="1"/>
</dbReference>
<keyword evidence="5" id="KW-0238">DNA-binding</keyword>
<dbReference type="FunFam" id="3.90.1530.30:FF:000001">
    <property type="entry name" value="Chromosome partitioning protein ParB"/>
    <property type="match status" value="1"/>
</dbReference>
<feature type="domain" description="ParB-like N-terminal" evidence="7">
    <location>
        <begin position="24"/>
        <end position="114"/>
    </location>
</feature>
<evidence type="ECO:0000256" key="6">
    <source>
        <dbReference type="SAM" id="MobiDB-lite"/>
    </source>
</evidence>
<dbReference type="Pfam" id="PF23552">
    <property type="entry name" value="ParB_C"/>
    <property type="match status" value="1"/>
</dbReference>
<evidence type="ECO:0000256" key="3">
    <source>
        <dbReference type="ARBA" id="ARBA00022490"/>
    </source>
</evidence>
<evidence type="ECO:0000256" key="5">
    <source>
        <dbReference type="ARBA" id="ARBA00023125"/>
    </source>
</evidence>
<dbReference type="Gene3D" id="1.10.10.2830">
    <property type="match status" value="1"/>
</dbReference>
<dbReference type="SUPFAM" id="SSF109709">
    <property type="entry name" value="KorB DNA-binding domain-like"/>
    <property type="match status" value="1"/>
</dbReference>
<evidence type="ECO:0000256" key="2">
    <source>
        <dbReference type="ARBA" id="ARBA00006295"/>
    </source>
</evidence>
<dbReference type="Gene3D" id="3.90.1530.30">
    <property type="match status" value="1"/>
</dbReference>